<dbReference type="CDD" id="cd16913">
    <property type="entry name" value="YkuD_like"/>
    <property type="match status" value="1"/>
</dbReference>
<keyword evidence="3" id="KW-0808">Transferase</keyword>
<dbReference type="Proteomes" id="UP000008080">
    <property type="component" value="Chromosome"/>
</dbReference>
<dbReference type="EMBL" id="BX842654">
    <property type="protein sequence ID" value="CAE80932.1"/>
    <property type="molecule type" value="Genomic_DNA"/>
</dbReference>
<dbReference type="eggNOG" id="COG1376">
    <property type="taxonomic scope" value="Bacteria"/>
</dbReference>
<dbReference type="GO" id="GO:0071555">
    <property type="term" value="P:cell wall organization"/>
    <property type="evidence" value="ECO:0007669"/>
    <property type="project" value="UniProtKB-UniRule"/>
</dbReference>
<dbReference type="PROSITE" id="PS52029">
    <property type="entry name" value="LD_TPASE"/>
    <property type="match status" value="1"/>
</dbReference>
<dbReference type="GO" id="GO:0008360">
    <property type="term" value="P:regulation of cell shape"/>
    <property type="evidence" value="ECO:0007669"/>
    <property type="project" value="UniProtKB-UniRule"/>
</dbReference>
<evidence type="ECO:0000256" key="1">
    <source>
        <dbReference type="ARBA" id="ARBA00004752"/>
    </source>
</evidence>
<dbReference type="AlphaFoldDB" id="Q6MII1"/>
<dbReference type="InterPro" id="IPR005490">
    <property type="entry name" value="LD_TPept_cat_dom"/>
</dbReference>
<evidence type="ECO:0000256" key="8">
    <source>
        <dbReference type="SAM" id="SignalP"/>
    </source>
</evidence>
<dbReference type="GO" id="GO:0016740">
    <property type="term" value="F:transferase activity"/>
    <property type="evidence" value="ECO:0007669"/>
    <property type="project" value="UniProtKB-KW"/>
</dbReference>
<keyword evidence="5 7" id="KW-0573">Peptidoglycan synthesis</keyword>
<comment type="pathway">
    <text evidence="1 7">Cell wall biogenesis; peptidoglycan biosynthesis.</text>
</comment>
<dbReference type="InterPro" id="IPR038063">
    <property type="entry name" value="Transpep_catalytic_dom"/>
</dbReference>
<evidence type="ECO:0000256" key="6">
    <source>
        <dbReference type="ARBA" id="ARBA00023316"/>
    </source>
</evidence>
<dbReference type="Gene3D" id="2.40.440.10">
    <property type="entry name" value="L,D-transpeptidase catalytic domain-like"/>
    <property type="match status" value="1"/>
</dbReference>
<gene>
    <name evidence="10" type="ordered locus">Bd3176</name>
</gene>
<dbReference type="HOGENOM" id="CLU_1033128_0_0_7"/>
<organism evidence="10 11">
    <name type="scientific">Bdellovibrio bacteriovorus (strain ATCC 15356 / DSM 50701 / NCIMB 9529 / HD100)</name>
    <dbReference type="NCBI Taxonomy" id="264462"/>
    <lineage>
        <taxon>Bacteria</taxon>
        <taxon>Pseudomonadati</taxon>
        <taxon>Bdellovibrionota</taxon>
        <taxon>Bdellovibrionia</taxon>
        <taxon>Bdellovibrionales</taxon>
        <taxon>Pseudobdellovibrionaceae</taxon>
        <taxon>Bdellovibrio</taxon>
    </lineage>
</organism>
<accession>Q6MII1</accession>
<proteinExistence type="inferred from homology"/>
<protein>
    <recommendedName>
        <fullName evidence="9">L,D-TPase catalytic domain-containing protein</fullName>
    </recommendedName>
</protein>
<dbReference type="InterPro" id="IPR050979">
    <property type="entry name" value="LD-transpeptidase"/>
</dbReference>
<feature type="signal peptide" evidence="8">
    <location>
        <begin position="1"/>
        <end position="24"/>
    </location>
</feature>
<dbReference type="UniPathway" id="UPA00219"/>
<keyword evidence="6 7" id="KW-0961">Cell wall biogenesis/degradation</keyword>
<dbReference type="GO" id="GO:0018104">
    <property type="term" value="P:peptidoglycan-protein cross-linking"/>
    <property type="evidence" value="ECO:0007669"/>
    <property type="project" value="TreeGrafter"/>
</dbReference>
<feature type="active site" description="Nucleophile" evidence="7">
    <location>
        <position position="198"/>
    </location>
</feature>
<evidence type="ECO:0000313" key="11">
    <source>
        <dbReference type="Proteomes" id="UP000008080"/>
    </source>
</evidence>
<evidence type="ECO:0000256" key="5">
    <source>
        <dbReference type="ARBA" id="ARBA00022984"/>
    </source>
</evidence>
<feature type="active site" description="Proton donor/acceptor" evidence="7">
    <location>
        <position position="180"/>
    </location>
</feature>
<feature type="chain" id="PRO_5004276563" description="L,D-TPase catalytic domain-containing protein" evidence="8">
    <location>
        <begin position="25"/>
        <end position="271"/>
    </location>
</feature>
<evidence type="ECO:0000256" key="7">
    <source>
        <dbReference type="PROSITE-ProRule" id="PRU01373"/>
    </source>
</evidence>
<keyword evidence="4 7" id="KW-0133">Cell shape</keyword>
<evidence type="ECO:0000259" key="9">
    <source>
        <dbReference type="PROSITE" id="PS52029"/>
    </source>
</evidence>
<feature type="domain" description="L,D-TPase catalytic" evidence="9">
    <location>
        <begin position="89"/>
        <end position="234"/>
    </location>
</feature>
<name>Q6MII1_BDEBA</name>
<dbReference type="Pfam" id="PF03734">
    <property type="entry name" value="YkuD"/>
    <property type="match status" value="1"/>
</dbReference>
<evidence type="ECO:0000313" key="10">
    <source>
        <dbReference type="EMBL" id="CAE80932.1"/>
    </source>
</evidence>
<comment type="similarity">
    <text evidence="2">Belongs to the YkuD family.</text>
</comment>
<keyword evidence="11" id="KW-1185">Reference proteome</keyword>
<sequence>MIMKNVMKYGVVAAALVVSQSASASFWGKVKNAFNDCKYEDQEYSQVYSYEKAITPRLPEYLRQQQAFSEQDFYSKPWLRDFRYVIVINKAEHGRTAQTMRVYEYGRVVINSKVSTGREGLELKRKNKECTGAPAKSYWSQTPTGYYTPKFLSKDHHSSSWDSSMPFAIFYDVDNGLALHEVYKKYTDYLGGRASGGCTRQDAKTAEELFNRVKETERATIPEINPDGTPVLNEDGSVKYINSQYWTSQKTGETVKFNTFSALIIVQDVRD</sequence>
<reference evidence="10 11" key="1">
    <citation type="journal article" date="2004" name="Science">
        <title>A predator unmasked: life cycle of Bdellovibrio bacteriovorus from a genomic perspective.</title>
        <authorList>
            <person name="Rendulic S."/>
            <person name="Jagtap P."/>
            <person name="Rosinus A."/>
            <person name="Eppinger M."/>
            <person name="Baar C."/>
            <person name="Lanz C."/>
            <person name="Keller H."/>
            <person name="Lambert C."/>
            <person name="Evans K.J."/>
            <person name="Goesmann A."/>
            <person name="Meyer F."/>
            <person name="Sockett R.E."/>
            <person name="Schuster S.C."/>
        </authorList>
    </citation>
    <scope>NUCLEOTIDE SEQUENCE [LARGE SCALE GENOMIC DNA]</scope>
    <source>
        <strain evidence="11">ATCC 15356 / DSM 50701 / NCIMB 9529 / HD100</strain>
    </source>
</reference>
<dbReference type="KEGG" id="bba:Bd3176"/>
<dbReference type="STRING" id="264462.Bd3176"/>
<evidence type="ECO:0000256" key="3">
    <source>
        <dbReference type="ARBA" id="ARBA00022679"/>
    </source>
</evidence>
<dbReference type="PANTHER" id="PTHR30582:SF2">
    <property type="entry name" value="L,D-TRANSPEPTIDASE YCIB-RELATED"/>
    <property type="match status" value="1"/>
</dbReference>
<evidence type="ECO:0000256" key="4">
    <source>
        <dbReference type="ARBA" id="ARBA00022960"/>
    </source>
</evidence>
<dbReference type="PANTHER" id="PTHR30582">
    <property type="entry name" value="L,D-TRANSPEPTIDASE"/>
    <property type="match status" value="1"/>
</dbReference>
<dbReference type="GO" id="GO:0005576">
    <property type="term" value="C:extracellular region"/>
    <property type="evidence" value="ECO:0007669"/>
    <property type="project" value="TreeGrafter"/>
</dbReference>
<evidence type="ECO:0000256" key="2">
    <source>
        <dbReference type="ARBA" id="ARBA00005992"/>
    </source>
</evidence>
<keyword evidence="8" id="KW-0732">Signal</keyword>
<dbReference type="GO" id="GO:0071972">
    <property type="term" value="F:peptidoglycan L,D-transpeptidase activity"/>
    <property type="evidence" value="ECO:0007669"/>
    <property type="project" value="TreeGrafter"/>
</dbReference>
<dbReference type="SUPFAM" id="SSF141523">
    <property type="entry name" value="L,D-transpeptidase catalytic domain-like"/>
    <property type="match status" value="1"/>
</dbReference>